<dbReference type="EMBL" id="AZFY01000007">
    <property type="protein sequence ID" value="KRM12871.1"/>
    <property type="molecule type" value="Genomic_DNA"/>
</dbReference>
<gene>
    <name evidence="2" type="ORF">FD41_GL000019</name>
    <name evidence="1" type="ORF">JCM14108_2058</name>
</gene>
<evidence type="ECO:0000313" key="1">
    <source>
        <dbReference type="EMBL" id="GAF37055.1"/>
    </source>
</evidence>
<name>X0QEL7_9LACO</name>
<dbReference type="OrthoDB" id="2321994at2"/>
<reference evidence="2 4" key="2">
    <citation type="journal article" date="2015" name="Genome Announc.">
        <title>Expanding the biotechnology potential of lactobacilli through comparative genomics of 213 strains and associated genera.</title>
        <authorList>
            <person name="Sun Z."/>
            <person name="Harris H.M."/>
            <person name="McCann A."/>
            <person name="Guo C."/>
            <person name="Argimon S."/>
            <person name="Zhang W."/>
            <person name="Yang X."/>
            <person name="Jeffery I.B."/>
            <person name="Cooney J.C."/>
            <person name="Kagawa T.F."/>
            <person name="Liu W."/>
            <person name="Song Y."/>
            <person name="Salvetti E."/>
            <person name="Wrobel A."/>
            <person name="Rasinkangas P."/>
            <person name="Parkhill J."/>
            <person name="Rea M.C."/>
            <person name="O'Sullivan O."/>
            <person name="Ritari J."/>
            <person name="Douillard F.P."/>
            <person name="Paul Ross R."/>
            <person name="Yang R."/>
            <person name="Briner A.E."/>
            <person name="Felis G.E."/>
            <person name="de Vos W.M."/>
            <person name="Barrangou R."/>
            <person name="Klaenhammer T.R."/>
            <person name="Caufield P.W."/>
            <person name="Cui Y."/>
            <person name="Zhang H."/>
            <person name="O'Toole P.W."/>
        </authorList>
    </citation>
    <scope>NUCLEOTIDE SEQUENCE [LARGE SCALE GENOMIC DNA]</scope>
    <source>
        <strain evidence="2 4">DSM 18382</strain>
    </source>
</reference>
<evidence type="ECO:0000313" key="2">
    <source>
        <dbReference type="EMBL" id="KRM12871.1"/>
    </source>
</evidence>
<comment type="caution">
    <text evidence="1">The sequence shown here is derived from an EMBL/GenBank/DDBJ whole genome shotgun (WGS) entry which is preliminary data.</text>
</comment>
<dbReference type="RefSeq" id="WP_035180150.1">
    <property type="nucleotide sequence ID" value="NZ_AZFY01000007.1"/>
</dbReference>
<dbReference type="eggNOG" id="ENOG5030A9C">
    <property type="taxonomic scope" value="Bacteria"/>
</dbReference>
<dbReference type="STRING" id="1423743.FD41_GL000019"/>
<dbReference type="PATRIC" id="fig|1423743.5.peg.20"/>
<protein>
    <submittedName>
        <fullName evidence="1">Uncharacterized protein</fullName>
    </submittedName>
</protein>
<evidence type="ECO:0000313" key="3">
    <source>
        <dbReference type="Proteomes" id="UP000019488"/>
    </source>
</evidence>
<organism evidence="1 3">
    <name type="scientific">Lentilactobacillus farraginis DSM 18382 = JCM 14108</name>
    <dbReference type="NCBI Taxonomy" id="1423743"/>
    <lineage>
        <taxon>Bacteria</taxon>
        <taxon>Bacillati</taxon>
        <taxon>Bacillota</taxon>
        <taxon>Bacilli</taxon>
        <taxon>Lactobacillales</taxon>
        <taxon>Lactobacillaceae</taxon>
        <taxon>Lentilactobacillus</taxon>
    </lineage>
</organism>
<dbReference type="EMBL" id="BAKI01000023">
    <property type="protein sequence ID" value="GAF37055.1"/>
    <property type="molecule type" value="Genomic_DNA"/>
</dbReference>
<accession>X0QEL7</accession>
<proteinExistence type="predicted"/>
<evidence type="ECO:0000313" key="4">
    <source>
        <dbReference type="Proteomes" id="UP000051966"/>
    </source>
</evidence>
<sequence>MKVLEHTSVEDIAKDYLYQFQVVFLQKQLYSDREAGEIFSALRQKAIRQYQALTGKSITTEEFHKMVWGLSDPLKEGITELAQDDVRFGRTKLISKSMDGTWLV</sequence>
<reference evidence="1" key="1">
    <citation type="journal article" date="2014" name="Genome Announc.">
        <title>Draft Genome Sequences of Two Lactobacillus Strains, L. farraginis JCM 14108T and L. composti JCM 14202T, Isolated from Compost of Distilled Shochu Residue.</title>
        <authorList>
            <person name="Yuki M."/>
            <person name="Oshima K."/>
            <person name="Suda W."/>
            <person name="Kitahara M."/>
            <person name="Kitamura K."/>
            <person name="Iida T."/>
            <person name="Hattori M."/>
            <person name="Ohkuma M."/>
        </authorList>
    </citation>
    <scope>NUCLEOTIDE SEQUENCE [LARGE SCALE GENOMIC DNA]</scope>
    <source>
        <strain evidence="1">JCM 14108</strain>
    </source>
</reference>
<keyword evidence="4" id="KW-1185">Reference proteome</keyword>
<dbReference type="AlphaFoldDB" id="X0QEL7"/>
<dbReference type="Proteomes" id="UP000051966">
    <property type="component" value="Unassembled WGS sequence"/>
</dbReference>
<dbReference type="Proteomes" id="UP000019488">
    <property type="component" value="Unassembled WGS sequence"/>
</dbReference>